<gene>
    <name evidence="1" type="ORF">AYBTSS11_LOCUS23449</name>
</gene>
<dbReference type="Gramene" id="rna-AYBTSS11_LOCUS23449">
    <property type="protein sequence ID" value="CAJ1971448.1"/>
    <property type="gene ID" value="gene-AYBTSS11_LOCUS23449"/>
</dbReference>
<dbReference type="Proteomes" id="UP001189624">
    <property type="component" value="Chromosome 8"/>
</dbReference>
<name>A0AA86SZA5_9FABA</name>
<protein>
    <submittedName>
        <fullName evidence="1">Uncharacterized protein</fullName>
    </submittedName>
</protein>
<reference evidence="1" key="1">
    <citation type="submission" date="2023-10" db="EMBL/GenBank/DDBJ databases">
        <authorList>
            <person name="Domelevo Entfellner J.-B."/>
        </authorList>
    </citation>
    <scope>NUCLEOTIDE SEQUENCE</scope>
</reference>
<organism evidence="1 2">
    <name type="scientific">Sphenostylis stenocarpa</name>
    <dbReference type="NCBI Taxonomy" id="92480"/>
    <lineage>
        <taxon>Eukaryota</taxon>
        <taxon>Viridiplantae</taxon>
        <taxon>Streptophyta</taxon>
        <taxon>Embryophyta</taxon>
        <taxon>Tracheophyta</taxon>
        <taxon>Spermatophyta</taxon>
        <taxon>Magnoliopsida</taxon>
        <taxon>eudicotyledons</taxon>
        <taxon>Gunneridae</taxon>
        <taxon>Pentapetalae</taxon>
        <taxon>rosids</taxon>
        <taxon>fabids</taxon>
        <taxon>Fabales</taxon>
        <taxon>Fabaceae</taxon>
        <taxon>Papilionoideae</taxon>
        <taxon>50 kb inversion clade</taxon>
        <taxon>NPAAA clade</taxon>
        <taxon>indigoferoid/millettioid clade</taxon>
        <taxon>Phaseoleae</taxon>
        <taxon>Sphenostylis</taxon>
    </lineage>
</organism>
<evidence type="ECO:0000313" key="2">
    <source>
        <dbReference type="Proteomes" id="UP001189624"/>
    </source>
</evidence>
<evidence type="ECO:0000313" key="1">
    <source>
        <dbReference type="EMBL" id="CAJ1971448.1"/>
    </source>
</evidence>
<dbReference type="AlphaFoldDB" id="A0AA86SZA5"/>
<sequence>MKERYSTIEWCLRTMSYVLRMFICCFFCHGKATDCGGKDVAQTIIVTNNDRWVKIHIKPDLIIH</sequence>
<keyword evidence="2" id="KW-1185">Reference proteome</keyword>
<proteinExistence type="predicted"/>
<accession>A0AA86SZA5</accession>
<dbReference type="EMBL" id="OY731405">
    <property type="protein sequence ID" value="CAJ1971448.1"/>
    <property type="molecule type" value="Genomic_DNA"/>
</dbReference>
<feature type="non-terminal residue" evidence="1">
    <location>
        <position position="64"/>
    </location>
</feature>